<sequence>MTVERVGDGRHWEARLEGGVLYVDGVALDLEALSGPEPQRVYVYATPQGGPTLDPTDWLGAEVLLPARPLEQVEVGEMVYQLEDGGEVVERREPVYEWRPTPLRADLVRVRLFALPILDALEVRHDL</sequence>
<dbReference type="AlphaFoldDB" id="A0A1J0LVS0"/>
<organism evidence="1 2">
    <name type="scientific">Thermus brockianus</name>
    <dbReference type="NCBI Taxonomy" id="56956"/>
    <lineage>
        <taxon>Bacteria</taxon>
        <taxon>Thermotogati</taxon>
        <taxon>Deinococcota</taxon>
        <taxon>Deinococci</taxon>
        <taxon>Thermales</taxon>
        <taxon>Thermaceae</taxon>
        <taxon>Thermus</taxon>
    </lineage>
</organism>
<dbReference type="EMBL" id="CP016312">
    <property type="protein sequence ID" value="APD10210.1"/>
    <property type="molecule type" value="Genomic_DNA"/>
</dbReference>
<gene>
    <name evidence="1" type="ORF">A0O31_02157</name>
</gene>
<dbReference type="OrthoDB" id="32053at2"/>
<evidence type="ECO:0000313" key="1">
    <source>
        <dbReference type="EMBL" id="APD10210.1"/>
    </source>
</evidence>
<protein>
    <submittedName>
        <fullName evidence="1">Uncharacterized protein</fullName>
    </submittedName>
</protein>
<reference evidence="2" key="1">
    <citation type="submission" date="2016-06" db="EMBL/GenBank/DDBJ databases">
        <title>Whole genome sequencing of Thermus brockianus strain GE-1.</title>
        <authorList>
            <person name="Schaefers C."/>
            <person name="Blank S."/>
            <person name="Wiebusch S."/>
            <person name="Elleuche S."/>
            <person name="Antranikian G."/>
        </authorList>
    </citation>
    <scope>NUCLEOTIDE SEQUENCE [LARGE SCALE GENOMIC DNA]</scope>
    <source>
        <strain evidence="2">GE-1</strain>
    </source>
</reference>
<proteinExistence type="predicted"/>
<dbReference type="Proteomes" id="UP000182993">
    <property type="component" value="Chromosome"/>
</dbReference>
<dbReference type="KEGG" id="tbc:A0O31_02157"/>
<dbReference type="STRING" id="56956.A0O31_02157"/>
<dbReference type="RefSeq" id="WP_071677796.1">
    <property type="nucleotide sequence ID" value="NZ_CP016312.1"/>
</dbReference>
<name>A0A1J0LVS0_THEBO</name>
<evidence type="ECO:0000313" key="2">
    <source>
        <dbReference type="Proteomes" id="UP000182993"/>
    </source>
</evidence>
<accession>A0A1J0LVS0</accession>